<keyword evidence="7" id="KW-0805">Transcription regulation</keyword>
<dbReference type="PANTHER" id="PTHR31948:SF16">
    <property type="entry name" value="ZINC-FINGER HOMEODOMAIN PROTEIN 11"/>
    <property type="match status" value="1"/>
</dbReference>
<dbReference type="InterPro" id="IPR009057">
    <property type="entry name" value="Homeodomain-like_sf"/>
</dbReference>
<dbReference type="NCBIfam" id="TIGR01566">
    <property type="entry name" value="ZF_HD_prot_N"/>
    <property type="match status" value="1"/>
</dbReference>
<evidence type="ECO:0000256" key="4">
    <source>
        <dbReference type="ARBA" id="ARBA00022723"/>
    </source>
</evidence>
<evidence type="ECO:0000256" key="10">
    <source>
        <dbReference type="ARBA" id="ARBA00023163"/>
    </source>
</evidence>
<dbReference type="GO" id="GO:0005634">
    <property type="term" value="C:nucleus"/>
    <property type="evidence" value="ECO:0007669"/>
    <property type="project" value="UniProtKB-SubCell"/>
</dbReference>
<evidence type="ECO:0000256" key="5">
    <source>
        <dbReference type="ARBA" id="ARBA00022771"/>
    </source>
</evidence>
<evidence type="ECO:0000256" key="6">
    <source>
        <dbReference type="ARBA" id="ARBA00022833"/>
    </source>
</evidence>
<dbReference type="GO" id="GO:0003700">
    <property type="term" value="F:DNA-binding transcription factor activity"/>
    <property type="evidence" value="ECO:0007669"/>
    <property type="project" value="TreeGrafter"/>
</dbReference>
<evidence type="ECO:0000256" key="7">
    <source>
        <dbReference type="ARBA" id="ARBA00023015"/>
    </source>
</evidence>
<comment type="function">
    <text evidence="1">Putative transcription factor.</text>
</comment>
<evidence type="ECO:0000259" key="13">
    <source>
        <dbReference type="PROSITE" id="PS51523"/>
    </source>
</evidence>
<dbReference type="GO" id="GO:0008270">
    <property type="term" value="F:zinc ion binding"/>
    <property type="evidence" value="ECO:0007669"/>
    <property type="project" value="UniProtKB-KW"/>
</dbReference>
<keyword evidence="5" id="KW-0863">Zinc-finger</keyword>
<dbReference type="PROSITE" id="PS51523">
    <property type="entry name" value="ZF_HD_DIMER"/>
    <property type="match status" value="1"/>
</dbReference>
<evidence type="ECO:0000256" key="1">
    <source>
        <dbReference type="ARBA" id="ARBA00004049"/>
    </source>
</evidence>
<dbReference type="EMBL" id="LR862132">
    <property type="protein sequence ID" value="CAD1837368.1"/>
    <property type="molecule type" value="Genomic_DNA"/>
</dbReference>
<proteinExistence type="predicted"/>
<feature type="compositionally biased region" description="Acidic residues" evidence="12">
    <location>
        <begin position="174"/>
        <end position="185"/>
    </location>
</feature>
<gene>
    <name evidence="14" type="ORF">CB5_LOCUS20579</name>
</gene>
<dbReference type="Pfam" id="PF04770">
    <property type="entry name" value="ZF-HD_dimer"/>
    <property type="match status" value="1"/>
</dbReference>
<dbReference type="SUPFAM" id="SSF46689">
    <property type="entry name" value="Homeodomain-like"/>
    <property type="match status" value="1"/>
</dbReference>
<comment type="subcellular location">
    <subcellularLocation>
        <location evidence="2">Nucleus</location>
    </subcellularLocation>
</comment>
<dbReference type="Gene3D" id="1.10.10.60">
    <property type="entry name" value="Homeodomain-like"/>
    <property type="match status" value="1"/>
</dbReference>
<feature type="region of interest" description="Disordered" evidence="12">
    <location>
        <begin position="156"/>
        <end position="197"/>
    </location>
</feature>
<dbReference type="GO" id="GO:0000976">
    <property type="term" value="F:transcription cis-regulatory region binding"/>
    <property type="evidence" value="ECO:0007669"/>
    <property type="project" value="TreeGrafter"/>
</dbReference>
<evidence type="ECO:0000256" key="11">
    <source>
        <dbReference type="ARBA" id="ARBA00023242"/>
    </source>
</evidence>
<evidence type="ECO:0000256" key="12">
    <source>
        <dbReference type="SAM" id="MobiDB-lite"/>
    </source>
</evidence>
<dbReference type="PANTHER" id="PTHR31948">
    <property type="entry name" value="ZINC-FINGER HOMEODOMAIN PROTEIN 2"/>
    <property type="match status" value="1"/>
</dbReference>
<evidence type="ECO:0000256" key="8">
    <source>
        <dbReference type="ARBA" id="ARBA00023125"/>
    </source>
</evidence>
<dbReference type="AlphaFoldDB" id="A0A6V7Q2Z7"/>
<protein>
    <recommendedName>
        <fullName evidence="13">ZF-HD dimerization-type domain-containing protein</fullName>
    </recommendedName>
</protein>
<evidence type="ECO:0000256" key="2">
    <source>
        <dbReference type="ARBA" id="ARBA00004123"/>
    </source>
</evidence>
<keyword evidence="11" id="KW-0539">Nucleus</keyword>
<organism evidence="14">
    <name type="scientific">Ananas comosus var. bracteatus</name>
    <name type="common">red pineapple</name>
    <dbReference type="NCBI Taxonomy" id="296719"/>
    <lineage>
        <taxon>Eukaryota</taxon>
        <taxon>Viridiplantae</taxon>
        <taxon>Streptophyta</taxon>
        <taxon>Embryophyta</taxon>
        <taxon>Tracheophyta</taxon>
        <taxon>Spermatophyta</taxon>
        <taxon>Magnoliopsida</taxon>
        <taxon>Liliopsida</taxon>
        <taxon>Poales</taxon>
        <taxon>Bromeliaceae</taxon>
        <taxon>Bromelioideae</taxon>
        <taxon>Ananas</taxon>
    </lineage>
</organism>
<feature type="domain" description="ZF-HD dimerization-type" evidence="13">
    <location>
        <begin position="5"/>
        <end position="52"/>
    </location>
</feature>
<comment type="subunit">
    <text evidence="3">Homo- and heterodimer with other ZFHD proteins.</text>
</comment>
<evidence type="ECO:0000256" key="3">
    <source>
        <dbReference type="ARBA" id="ARBA00011416"/>
    </source>
</evidence>
<accession>A0A6V7Q2Z7</accession>
<keyword evidence="4" id="KW-0479">Metal-binding</keyword>
<dbReference type="NCBIfam" id="TIGR01565">
    <property type="entry name" value="homeo_ZF_HD"/>
    <property type="match status" value="1"/>
</dbReference>
<keyword evidence="8" id="KW-0238">DNA-binding</keyword>
<evidence type="ECO:0000313" key="14">
    <source>
        <dbReference type="EMBL" id="CAD1837368.1"/>
    </source>
</evidence>
<name>A0A6V7Q2Z7_ANACO</name>
<keyword evidence="6" id="KW-0862">Zinc</keyword>
<reference evidence="14" key="1">
    <citation type="submission" date="2020-07" db="EMBL/GenBank/DDBJ databases">
        <authorList>
            <person name="Lin J."/>
        </authorList>
    </citation>
    <scope>NUCLEOTIDE SEQUENCE</scope>
</reference>
<dbReference type="GO" id="GO:0050793">
    <property type="term" value="P:regulation of developmental process"/>
    <property type="evidence" value="ECO:0007669"/>
    <property type="project" value="TreeGrafter"/>
</dbReference>
<evidence type="ECO:0000256" key="9">
    <source>
        <dbReference type="ARBA" id="ARBA00023155"/>
    </source>
</evidence>
<sequence length="197" mass="21834">MREIYRECLKNHAAKLGTYAADGCCEYISDEVQPGTLYCAACGCHRSFHRKGFAEHHTSGSDTTVAATRYLQLRGQRATEEDLREGGSKRRTRTRFTQEQKARMARFAGSIGWKMPRREGGAKPPREEGDDVDRFCCQVGVTRKSFKVWMHNHKGGGGGAAVMDRNSPACKDSDEGENTNEEEGQGGDMIHSIDVGL</sequence>
<keyword evidence="9" id="KW-0371">Homeobox</keyword>
<dbReference type="InterPro" id="IPR006456">
    <property type="entry name" value="ZF_HD_homeobox_Cys/His_dimer"/>
</dbReference>
<keyword evidence="10" id="KW-0804">Transcription</keyword>
<dbReference type="InterPro" id="IPR006455">
    <property type="entry name" value="Homeodomain_ZF_HD"/>
</dbReference>